<feature type="region of interest" description="Disordered" evidence="1">
    <location>
        <begin position="1"/>
        <end position="115"/>
    </location>
</feature>
<name>A0AA35JS77_9SAUR</name>
<feature type="compositionally biased region" description="Polar residues" evidence="1">
    <location>
        <begin position="1"/>
        <end position="13"/>
    </location>
</feature>
<sequence length="233" mass="24628">MSIFVTSSKQQQPMLLAGVGMRYPAGTSSGQAQAPGRGEAESRSPVHLHSMTCLRTRSCASSLRKPHARGSARDPVPATEGEDSRLPSEEQGRQDGEPRPAGQGSDQHHAGPPSMLGAGPCALLWAVCLGSSGRERERRLLSKSITGEVVFQLLPQPSVSTTERGAAAFLRPALYIRRGSCCASQAGSRVSLSAEPFSLSFLPRSASVTTGHGRRQNSSVYAPLLLKGAVLLR</sequence>
<dbReference type="AlphaFoldDB" id="A0AA35JS77"/>
<feature type="compositionally biased region" description="Basic and acidic residues" evidence="1">
    <location>
        <begin position="82"/>
        <end position="98"/>
    </location>
</feature>
<evidence type="ECO:0000313" key="3">
    <source>
        <dbReference type="Proteomes" id="UP001178461"/>
    </source>
</evidence>
<gene>
    <name evidence="2" type="ORF">PODLI_1B012777</name>
</gene>
<dbReference type="Proteomes" id="UP001178461">
    <property type="component" value="Chromosome 1"/>
</dbReference>
<dbReference type="EMBL" id="OX395126">
    <property type="protein sequence ID" value="CAI5764314.1"/>
    <property type="molecule type" value="Genomic_DNA"/>
</dbReference>
<evidence type="ECO:0000256" key="1">
    <source>
        <dbReference type="SAM" id="MobiDB-lite"/>
    </source>
</evidence>
<organism evidence="2 3">
    <name type="scientific">Podarcis lilfordi</name>
    <name type="common">Lilford's wall lizard</name>
    <dbReference type="NCBI Taxonomy" id="74358"/>
    <lineage>
        <taxon>Eukaryota</taxon>
        <taxon>Metazoa</taxon>
        <taxon>Chordata</taxon>
        <taxon>Craniata</taxon>
        <taxon>Vertebrata</taxon>
        <taxon>Euteleostomi</taxon>
        <taxon>Lepidosauria</taxon>
        <taxon>Squamata</taxon>
        <taxon>Bifurcata</taxon>
        <taxon>Unidentata</taxon>
        <taxon>Episquamata</taxon>
        <taxon>Laterata</taxon>
        <taxon>Lacertibaenia</taxon>
        <taxon>Lacertidae</taxon>
        <taxon>Podarcis</taxon>
    </lineage>
</organism>
<proteinExistence type="predicted"/>
<reference evidence="2" key="1">
    <citation type="submission" date="2022-12" db="EMBL/GenBank/DDBJ databases">
        <authorList>
            <person name="Alioto T."/>
            <person name="Alioto T."/>
            <person name="Gomez Garrido J."/>
        </authorList>
    </citation>
    <scope>NUCLEOTIDE SEQUENCE</scope>
</reference>
<protein>
    <submittedName>
        <fullName evidence="2">Uncharacterized protein</fullName>
    </submittedName>
</protein>
<accession>A0AA35JS77</accession>
<evidence type="ECO:0000313" key="2">
    <source>
        <dbReference type="EMBL" id="CAI5764314.1"/>
    </source>
</evidence>
<keyword evidence="3" id="KW-1185">Reference proteome</keyword>